<accession>A0A183URB7</accession>
<dbReference type="AlphaFoldDB" id="A0A183URB7"/>
<proteinExistence type="predicted"/>
<dbReference type="Proteomes" id="UP000050794">
    <property type="component" value="Unassembled WGS sequence"/>
</dbReference>
<evidence type="ECO:0000313" key="1">
    <source>
        <dbReference type="EMBL" id="VDM42358.1"/>
    </source>
</evidence>
<keyword evidence="2" id="KW-1185">Reference proteome</keyword>
<reference evidence="1 2" key="2">
    <citation type="submission" date="2018-11" db="EMBL/GenBank/DDBJ databases">
        <authorList>
            <consortium name="Pathogen Informatics"/>
        </authorList>
    </citation>
    <scope>NUCLEOTIDE SEQUENCE [LARGE SCALE GENOMIC DNA]</scope>
</reference>
<evidence type="ECO:0000313" key="3">
    <source>
        <dbReference type="WBParaSite" id="TCNE_0001103701-mRNA-1"/>
    </source>
</evidence>
<sequence>MAFGPRFSRISQQQCLESVHQQICNGQEESANQNQKMNQNQSQRSLIDVTPPNTLTLCLSWVGCARCPVAAQSANYHLQMLVSFGVLLLLILTKARNDQQQFNRPYGNDLSPNHPDYFSKVYLVYRQGVIFMLLMTEEKVNRTTLTTVYNVKEFHRFIHPNSNRFTFSYDDYNSSLVELTRFEEETGARHVFRPVMQYYQNVTKFHGILDFNTEKRFSKLFMIQRFMTDVNYFFDSEISNQSSYPDDHNGFTPNPLAWCEKTAENRYGWIIRAQSSSAEYKYGLFAESEHFYHVDALYNDQAYMLNDLEFYSEDPNGIRDAADGTIGEFPLRSILVIIRKGFICYYKVAEAGQKFKEILNLLEYTHSYFAAATAIRCRLHGGRGIIHKGSCWPRIRFGEMCMLCEMACAFVMHAAKGARSATSVRTTRKCSGSLGSTTKRSSTLLFNDASLEKEHVVEGRGRELRANFDCIPLNFGRKDRARKYGPPMIQLNINSTIISADYRPQIDVLYIYTEGRTYLLRGASTNLGELEETAADRIVSDVSKLYNTVDSSVR</sequence>
<reference evidence="3" key="1">
    <citation type="submission" date="2016-06" db="UniProtKB">
        <authorList>
            <consortium name="WormBaseParasite"/>
        </authorList>
    </citation>
    <scope>IDENTIFICATION</scope>
</reference>
<dbReference type="EMBL" id="UYWY01020712">
    <property type="protein sequence ID" value="VDM42358.1"/>
    <property type="molecule type" value="Genomic_DNA"/>
</dbReference>
<evidence type="ECO:0000313" key="2">
    <source>
        <dbReference type="Proteomes" id="UP000050794"/>
    </source>
</evidence>
<organism evidence="2 3">
    <name type="scientific">Toxocara canis</name>
    <name type="common">Canine roundworm</name>
    <dbReference type="NCBI Taxonomy" id="6265"/>
    <lineage>
        <taxon>Eukaryota</taxon>
        <taxon>Metazoa</taxon>
        <taxon>Ecdysozoa</taxon>
        <taxon>Nematoda</taxon>
        <taxon>Chromadorea</taxon>
        <taxon>Rhabditida</taxon>
        <taxon>Spirurina</taxon>
        <taxon>Ascaridomorpha</taxon>
        <taxon>Ascaridoidea</taxon>
        <taxon>Toxocaridae</taxon>
        <taxon>Toxocara</taxon>
    </lineage>
</organism>
<protein>
    <submittedName>
        <fullName evidence="3">CUB domain-containing protein</fullName>
    </submittedName>
</protein>
<gene>
    <name evidence="1" type="ORF">TCNE_LOCUS11037</name>
</gene>
<dbReference type="WBParaSite" id="TCNE_0001103701-mRNA-1">
    <property type="protein sequence ID" value="TCNE_0001103701-mRNA-1"/>
    <property type="gene ID" value="TCNE_0001103701"/>
</dbReference>
<name>A0A183URB7_TOXCA</name>